<dbReference type="EMBL" id="BQKB01000041">
    <property type="protein sequence ID" value="GJM53440.1"/>
    <property type="molecule type" value="Genomic_DNA"/>
</dbReference>
<dbReference type="InterPro" id="IPR012341">
    <property type="entry name" value="6hp_glycosidase-like_sf"/>
</dbReference>
<dbReference type="Proteomes" id="UP001207736">
    <property type="component" value="Unassembled WGS sequence"/>
</dbReference>
<protein>
    <submittedName>
        <fullName evidence="3">4-alpha-glucanotransferase</fullName>
    </submittedName>
</protein>
<dbReference type="GO" id="GO:0004134">
    <property type="term" value="F:4-alpha-glucanotransferase activity"/>
    <property type="evidence" value="ECO:0007669"/>
    <property type="project" value="InterPro"/>
</dbReference>
<feature type="domain" description="Glycogen debranching enzyme C-terminal" evidence="1">
    <location>
        <begin position="277"/>
        <end position="638"/>
    </location>
</feature>
<reference evidence="3 6" key="1">
    <citation type="submission" date="2021-11" db="EMBL/GenBank/DDBJ databases">
        <title>Draft genome sequence of Capnocytophaga sp. strain KC07075 isolated from cat oral cavity.</title>
        <authorList>
            <person name="Suzuki M."/>
            <person name="Imaoka K."/>
            <person name="Kimura M."/>
            <person name="Morikawa S."/>
            <person name="Maeda K."/>
        </authorList>
    </citation>
    <scope>NUCLEOTIDE SEQUENCE</scope>
    <source>
        <strain evidence="3">KC07075</strain>
        <strain evidence="4 6">KC07079</strain>
    </source>
</reference>
<evidence type="ECO:0000259" key="1">
    <source>
        <dbReference type="Pfam" id="PF06202"/>
    </source>
</evidence>
<dbReference type="Pfam" id="PF06202">
    <property type="entry name" value="GDE_C"/>
    <property type="match status" value="1"/>
</dbReference>
<evidence type="ECO:0000259" key="2">
    <source>
        <dbReference type="Pfam" id="PF12439"/>
    </source>
</evidence>
<feature type="domain" description="Glycogen debranching enzyme bacterial and archaeal type N-terminal" evidence="2">
    <location>
        <begin position="20"/>
        <end position="239"/>
    </location>
</feature>
<dbReference type="GO" id="GO:0004135">
    <property type="term" value="F:amylo-alpha-1,6-glucosidase activity"/>
    <property type="evidence" value="ECO:0007669"/>
    <property type="project" value="InterPro"/>
</dbReference>
<dbReference type="Gene3D" id="1.50.10.10">
    <property type="match status" value="1"/>
</dbReference>
<dbReference type="InterPro" id="IPR024742">
    <property type="entry name" value="Glycogen_debranch_N"/>
</dbReference>
<dbReference type="InterPro" id="IPR010401">
    <property type="entry name" value="AGL/Gdb1"/>
</dbReference>
<dbReference type="SUPFAM" id="SSF48208">
    <property type="entry name" value="Six-hairpin glycosidases"/>
    <property type="match status" value="1"/>
</dbReference>
<dbReference type="EMBL" id="BQKA01000023">
    <property type="protein sequence ID" value="GJM50209.1"/>
    <property type="molecule type" value="Genomic_DNA"/>
</dbReference>
<evidence type="ECO:0000313" key="4">
    <source>
        <dbReference type="EMBL" id="GJM53440.1"/>
    </source>
</evidence>
<name>A0AAV5AUD4_9FLAO</name>
<dbReference type="InterPro" id="IPR008928">
    <property type="entry name" value="6-hairpin_glycosidase_sf"/>
</dbReference>
<dbReference type="PANTHER" id="PTHR10569:SF2">
    <property type="entry name" value="GLYCOGEN DEBRANCHING ENZYME"/>
    <property type="match status" value="1"/>
</dbReference>
<dbReference type="InterPro" id="IPR032790">
    <property type="entry name" value="GDE_C"/>
</dbReference>
<dbReference type="PANTHER" id="PTHR10569">
    <property type="entry name" value="GLYCOGEN DEBRANCHING ENZYME"/>
    <property type="match status" value="1"/>
</dbReference>
<evidence type="ECO:0000313" key="5">
    <source>
        <dbReference type="Proteomes" id="UP001207736"/>
    </source>
</evidence>
<keyword evidence="6" id="KW-1185">Reference proteome</keyword>
<evidence type="ECO:0000313" key="3">
    <source>
        <dbReference type="EMBL" id="GJM50209.1"/>
    </source>
</evidence>
<gene>
    <name evidence="3" type="ORF">RCZ15_11820</name>
    <name evidence="4" type="ORF">RCZ16_17560</name>
</gene>
<sequence length="650" mass="75259">MSYLSFNQRNLVNLEYALEREFLGTNHGGGYCSTTLNFCNTRRYHGLLVLPIDQFKGLNHVLLSALDESIVVNGKDFNFGIHKYPNAYEPKGHKYITEAEFDKYFSITYQVGGVILRKDVMMLHNEPQVLIRYTLLGSHKEVKLRLKPFLAFRDAHKLSEENSVANTDFEAVDNGIGMRLYEDFPMLYMQISRKNEYLHTPYWYKNITYLKDEQRGGDFIEDLLVPGYFELVLKKGETIVFSASTEKVNPQRLVNKFATAAEKKEQRNSFEDCLKYAAKQFIIEKKNETRIKAGYPWHISYGRDTFVSLAGIAIGLNDTSLFEKIIASMQKYFIGGRFTRIISSHVQPQYNADTSLWFFWTIQQYEHFAQVPAKNIWKKYKQNFIQILESYRDGTTFEQVKMAENGLIYNQPYYKPLTWMNGRVGGVPVLQRNGYIVEINALWYNAIQYALALANEANDKQFCLDWKERSAQVKQSFQDVFWNEEWGYLADSVDTYQNMDIRPNQIIACALNYSPLEEYQKKKIVDIVADNLLTDKGLRTLSPDNELYNGTCEGTMGEQENAIYQGGVHTWLLGFYIEACFKLYGKNFISQAAEILTHVEEDMKNFGLSSISEFYDGNPPYKGHGCISQARNTAEILRSLYLLKSFQNKQ</sequence>
<dbReference type="AlphaFoldDB" id="A0AAV5AUD4"/>
<dbReference type="GO" id="GO:0005980">
    <property type="term" value="P:glycogen catabolic process"/>
    <property type="evidence" value="ECO:0007669"/>
    <property type="project" value="InterPro"/>
</dbReference>
<comment type="caution">
    <text evidence="3">The sequence shown here is derived from an EMBL/GenBank/DDBJ whole genome shotgun (WGS) entry which is preliminary data.</text>
</comment>
<dbReference type="Proteomes" id="UP001208692">
    <property type="component" value="Unassembled WGS sequence"/>
</dbReference>
<dbReference type="RefSeq" id="WP_264847102.1">
    <property type="nucleotide sequence ID" value="NZ_BPMA01000041.1"/>
</dbReference>
<accession>A0AAV5AUD4</accession>
<dbReference type="Pfam" id="PF12439">
    <property type="entry name" value="GDE_N"/>
    <property type="match status" value="1"/>
</dbReference>
<organism evidence="3 5">
    <name type="scientific">Capnocytophaga catalasegens</name>
    <dbReference type="NCBI Taxonomy" id="1004260"/>
    <lineage>
        <taxon>Bacteria</taxon>
        <taxon>Pseudomonadati</taxon>
        <taxon>Bacteroidota</taxon>
        <taxon>Flavobacteriia</taxon>
        <taxon>Flavobacteriales</taxon>
        <taxon>Flavobacteriaceae</taxon>
        <taxon>Capnocytophaga</taxon>
    </lineage>
</organism>
<evidence type="ECO:0000313" key="6">
    <source>
        <dbReference type="Proteomes" id="UP001208692"/>
    </source>
</evidence>
<proteinExistence type="predicted"/>